<reference evidence="5" key="1">
    <citation type="submission" date="2017-09" db="EMBL/GenBank/DDBJ databases">
        <title>Depth-based differentiation of microbial function through sediment-hosted aquifers and enrichment of novel symbionts in the deep terrestrial subsurface.</title>
        <authorList>
            <person name="Probst A.J."/>
            <person name="Ladd B."/>
            <person name="Jarett J.K."/>
            <person name="Geller-Mcgrath D.E."/>
            <person name="Sieber C.M.K."/>
            <person name="Emerson J.B."/>
            <person name="Anantharaman K."/>
            <person name="Thomas B.C."/>
            <person name="Malmstrom R."/>
            <person name="Stieglmeier M."/>
            <person name="Klingl A."/>
            <person name="Woyke T."/>
            <person name="Ryan C.M."/>
            <person name="Banfield J.F."/>
        </authorList>
    </citation>
    <scope>NUCLEOTIDE SEQUENCE [LARGE SCALE GENOMIC DNA]</scope>
</reference>
<dbReference type="CDD" id="cd21608">
    <property type="entry name" value="RRM2_NsCP33_like"/>
    <property type="match status" value="1"/>
</dbReference>
<dbReference type="SMART" id="SM00360">
    <property type="entry name" value="RRM"/>
    <property type="match status" value="1"/>
</dbReference>
<protein>
    <submittedName>
        <fullName evidence="4">RNA-binding protein</fullName>
    </submittedName>
</protein>
<gene>
    <name evidence="4" type="ORF">COS09_00935</name>
</gene>
<dbReference type="AlphaFoldDB" id="A0A2M7EBN2"/>
<sequence length="106" mass="11889">MAKKLFVGGMSYETTENTLKETFSKAGTVESATIIVDKISGRSKGFGFVEMSSEEEAQKAIEMFNGKELDGRNITVNEARPMESRPRQGGFRRDDRGFGGDRRRSW</sequence>
<dbReference type="InterPro" id="IPR035979">
    <property type="entry name" value="RBD_domain_sf"/>
</dbReference>
<dbReference type="Pfam" id="PF00076">
    <property type="entry name" value="RRM_1"/>
    <property type="match status" value="1"/>
</dbReference>
<comment type="caution">
    <text evidence="4">The sequence shown here is derived from an EMBL/GenBank/DDBJ whole genome shotgun (WGS) entry which is preliminary data.</text>
</comment>
<organism evidence="4 5">
    <name type="scientific">Candidatus Nealsonbacteria bacterium CG01_land_8_20_14_3_00_12</name>
    <dbReference type="NCBI Taxonomy" id="1974697"/>
    <lineage>
        <taxon>Bacteria</taxon>
        <taxon>Candidatus Nealsoniibacteriota</taxon>
    </lineage>
</organism>
<dbReference type="Proteomes" id="UP000230766">
    <property type="component" value="Unassembled WGS sequence"/>
</dbReference>
<feature type="domain" description="RRM" evidence="3">
    <location>
        <begin position="3"/>
        <end position="81"/>
    </location>
</feature>
<dbReference type="GO" id="GO:0003723">
    <property type="term" value="F:RNA binding"/>
    <property type="evidence" value="ECO:0007669"/>
    <property type="project" value="UniProtKB-KW"/>
</dbReference>
<dbReference type="SUPFAM" id="SSF54928">
    <property type="entry name" value="RNA-binding domain, RBD"/>
    <property type="match status" value="1"/>
</dbReference>
<proteinExistence type="predicted"/>
<accession>A0A2M7EBN2</accession>
<name>A0A2M7EBN2_9BACT</name>
<dbReference type="PANTHER" id="PTHR48027">
    <property type="entry name" value="HETEROGENEOUS NUCLEAR RIBONUCLEOPROTEIN 87F-RELATED"/>
    <property type="match status" value="1"/>
</dbReference>
<dbReference type="InterPro" id="IPR052462">
    <property type="entry name" value="SLIRP/GR-RBP-like"/>
</dbReference>
<dbReference type="PROSITE" id="PS50102">
    <property type="entry name" value="RRM"/>
    <property type="match status" value="1"/>
</dbReference>
<evidence type="ECO:0000256" key="1">
    <source>
        <dbReference type="ARBA" id="ARBA00022884"/>
    </source>
</evidence>
<evidence type="ECO:0000259" key="3">
    <source>
        <dbReference type="PROSITE" id="PS50102"/>
    </source>
</evidence>
<dbReference type="InterPro" id="IPR000504">
    <property type="entry name" value="RRM_dom"/>
</dbReference>
<keyword evidence="1" id="KW-0694">RNA-binding</keyword>
<feature type="region of interest" description="Disordered" evidence="2">
    <location>
        <begin position="76"/>
        <end position="106"/>
    </location>
</feature>
<feature type="compositionally biased region" description="Basic and acidic residues" evidence="2">
    <location>
        <begin position="80"/>
        <end position="106"/>
    </location>
</feature>
<dbReference type="EMBL" id="PETJ01000023">
    <property type="protein sequence ID" value="PIV65170.1"/>
    <property type="molecule type" value="Genomic_DNA"/>
</dbReference>
<dbReference type="Gene3D" id="3.30.70.330">
    <property type="match status" value="1"/>
</dbReference>
<dbReference type="InterPro" id="IPR048289">
    <property type="entry name" value="RRM2_NsCP33-like"/>
</dbReference>
<evidence type="ECO:0000256" key="2">
    <source>
        <dbReference type="SAM" id="MobiDB-lite"/>
    </source>
</evidence>
<dbReference type="InterPro" id="IPR012677">
    <property type="entry name" value="Nucleotide-bd_a/b_plait_sf"/>
</dbReference>
<evidence type="ECO:0000313" key="5">
    <source>
        <dbReference type="Proteomes" id="UP000230766"/>
    </source>
</evidence>
<evidence type="ECO:0000313" key="4">
    <source>
        <dbReference type="EMBL" id="PIV65170.1"/>
    </source>
</evidence>